<dbReference type="GO" id="GO:0004672">
    <property type="term" value="F:protein kinase activity"/>
    <property type="evidence" value="ECO:0007669"/>
    <property type="project" value="InterPro"/>
</dbReference>
<keyword evidence="3" id="KW-0418">Kinase</keyword>
<dbReference type="GO" id="GO:0005524">
    <property type="term" value="F:ATP binding"/>
    <property type="evidence" value="ECO:0007669"/>
    <property type="project" value="InterPro"/>
</dbReference>
<protein>
    <submittedName>
        <fullName evidence="3">LysM domain receptor-like kinase 3</fullName>
    </submittedName>
</protein>
<feature type="compositionally biased region" description="Basic and acidic residues" evidence="1">
    <location>
        <begin position="1"/>
        <end position="16"/>
    </location>
</feature>
<evidence type="ECO:0000259" key="2">
    <source>
        <dbReference type="PROSITE" id="PS50011"/>
    </source>
</evidence>
<proteinExistence type="predicted"/>
<dbReference type="AlphaFoldDB" id="A0A438H6U3"/>
<dbReference type="SUPFAM" id="SSF56112">
    <property type="entry name" value="Protein kinase-like (PK-like)"/>
    <property type="match status" value="1"/>
</dbReference>
<dbReference type="InterPro" id="IPR011009">
    <property type="entry name" value="Kinase-like_dom_sf"/>
</dbReference>
<dbReference type="Gene3D" id="1.10.510.10">
    <property type="entry name" value="Transferase(Phosphotransferase) domain 1"/>
    <property type="match status" value="1"/>
</dbReference>
<feature type="region of interest" description="Disordered" evidence="1">
    <location>
        <begin position="1"/>
        <end position="29"/>
    </location>
</feature>
<gene>
    <name evidence="3" type="primary">LYK3_19</name>
    <name evidence="3" type="ORF">CK203_044792</name>
</gene>
<dbReference type="Proteomes" id="UP000288805">
    <property type="component" value="Unassembled WGS sequence"/>
</dbReference>
<reference evidence="3 4" key="1">
    <citation type="journal article" date="2018" name="PLoS Genet.">
        <title>Population sequencing reveals clonal diversity and ancestral inbreeding in the grapevine cultivar Chardonnay.</title>
        <authorList>
            <person name="Roach M.J."/>
            <person name="Johnson D.L."/>
            <person name="Bohlmann J."/>
            <person name="van Vuuren H.J."/>
            <person name="Jones S.J."/>
            <person name="Pretorius I.S."/>
            <person name="Schmidt S.A."/>
            <person name="Borneman A.R."/>
        </authorList>
    </citation>
    <scope>NUCLEOTIDE SEQUENCE [LARGE SCALE GENOMIC DNA]</scope>
    <source>
        <strain evidence="4">cv. Chardonnay</strain>
        <tissue evidence="3">Leaf</tissue>
    </source>
</reference>
<dbReference type="EMBL" id="QGNW01000268">
    <property type="protein sequence ID" value="RVW80228.1"/>
    <property type="molecule type" value="Genomic_DNA"/>
</dbReference>
<evidence type="ECO:0000313" key="3">
    <source>
        <dbReference type="EMBL" id="RVW80228.1"/>
    </source>
</evidence>
<comment type="caution">
    <text evidence="3">The sequence shown here is derived from an EMBL/GenBank/DDBJ whole genome shotgun (WGS) entry which is preliminary data.</text>
</comment>
<keyword evidence="3" id="KW-0675">Receptor</keyword>
<dbReference type="Pfam" id="PF00069">
    <property type="entry name" value="Pkinase"/>
    <property type="match status" value="1"/>
</dbReference>
<evidence type="ECO:0000313" key="4">
    <source>
        <dbReference type="Proteomes" id="UP000288805"/>
    </source>
</evidence>
<name>A0A438H6U3_VITVI</name>
<dbReference type="InterPro" id="IPR000719">
    <property type="entry name" value="Prot_kinase_dom"/>
</dbReference>
<organism evidence="3 4">
    <name type="scientific">Vitis vinifera</name>
    <name type="common">Grape</name>
    <dbReference type="NCBI Taxonomy" id="29760"/>
    <lineage>
        <taxon>Eukaryota</taxon>
        <taxon>Viridiplantae</taxon>
        <taxon>Streptophyta</taxon>
        <taxon>Embryophyta</taxon>
        <taxon>Tracheophyta</taxon>
        <taxon>Spermatophyta</taxon>
        <taxon>Magnoliopsida</taxon>
        <taxon>eudicotyledons</taxon>
        <taxon>Gunneridae</taxon>
        <taxon>Pentapetalae</taxon>
        <taxon>rosids</taxon>
        <taxon>Vitales</taxon>
        <taxon>Vitaceae</taxon>
        <taxon>Viteae</taxon>
        <taxon>Vitis</taxon>
    </lineage>
</organism>
<sequence>MDGEEQGKHDEKESRKVGGHPESNHVENHHGIPRQYYHDWGSSPVGSDGGGGGSDDGSGTWEVKSCFHWKFVPCHSVMWMTLTLLLCKRQNGLFWTSPSATPISSPLSTTTLSSFRLSLSQNPLIFSFSEICSATANFAAGELSSAAWRCSIRGTDVLIFQRKLRRPIEPHHLHTQLSLIGRAHYNNLVKLIGASRSDEHVYLVYEHVQDRNRCRPRTRLHPQLRRFGFETHPQSHQEFFHSRDRAFLHAKICHFATAELCGETSEDQMNCHVRELEDSESPKLKRSVSQSRTFEGTRGYMSPEFKSSGVGSQKSDVFAFGVVMLELLSGEEPLKYEFERARKCYRRISVIETAREVMEMEGEDEQGMRVRSWIDRRLKDSFPVMVARKMTKVALECVDMEPEKRPTMSRVAVKISKLFLESKIWSQISERPPTQLSHLPHGRSCIGSDF</sequence>
<dbReference type="PANTHER" id="PTHR46863:SF1">
    <property type="entry name" value="PROTEIN KINASE SUPERFAMILY PROTEIN"/>
    <property type="match status" value="1"/>
</dbReference>
<feature type="domain" description="Protein kinase" evidence="2">
    <location>
        <begin position="132"/>
        <end position="420"/>
    </location>
</feature>
<dbReference type="PANTHER" id="PTHR46863">
    <property type="entry name" value="OS09G0572100 PROTEIN"/>
    <property type="match status" value="1"/>
</dbReference>
<evidence type="ECO:0000256" key="1">
    <source>
        <dbReference type="SAM" id="MobiDB-lite"/>
    </source>
</evidence>
<keyword evidence="3" id="KW-0808">Transferase</keyword>
<accession>A0A438H6U3</accession>
<dbReference type="PROSITE" id="PS50011">
    <property type="entry name" value="PROTEIN_KINASE_DOM"/>
    <property type="match status" value="1"/>
</dbReference>